<gene>
    <name evidence="10" type="ORF">MNOR_LOCUS36330</name>
</gene>
<keyword evidence="4" id="KW-0175">Coiled coil</keyword>
<evidence type="ECO:0000256" key="5">
    <source>
        <dbReference type="ARBA" id="ARBA00023157"/>
    </source>
</evidence>
<dbReference type="FunFam" id="3.90.215.10:FF:000001">
    <property type="entry name" value="Tenascin isoform 1"/>
    <property type="match status" value="1"/>
</dbReference>
<dbReference type="GO" id="GO:0005576">
    <property type="term" value="C:extracellular region"/>
    <property type="evidence" value="ECO:0007669"/>
    <property type="project" value="UniProtKB-SubCell"/>
</dbReference>
<sequence length="251" mass="28531">MGTLCYTILISLLYLKLISCKESPARNCFELLEQGMDSDGINIIFPYSNHPDTSVMVFCDQTTEHDGRTGGWTVIQRRTDGNTDFYRGWEEYEIGFGTVDDEFWVGNIVIHEITEQTVNEILIELEDWDGEIRHAHYKDFHVADNTVVESKHHNYQLDISLYTGDAGDSLSYHDGEDFSTFDSDNDDATGNCAETRHGGWWYGNCAHSNLNGRYYSEGDAAADSDGVQWETFHGASYSHKKTSMKIRPYQG</sequence>
<dbReference type="InterPro" id="IPR036056">
    <property type="entry name" value="Fibrinogen-like_C"/>
</dbReference>
<keyword evidence="5" id="KW-1015">Disulfide bond</keyword>
<feature type="domain" description="Fibrinogen C-terminal" evidence="9">
    <location>
        <begin position="19"/>
        <end position="250"/>
    </location>
</feature>
<evidence type="ECO:0000313" key="10">
    <source>
        <dbReference type="EMBL" id="CAL4188917.1"/>
    </source>
</evidence>
<evidence type="ECO:0000313" key="11">
    <source>
        <dbReference type="Proteomes" id="UP001497623"/>
    </source>
</evidence>
<evidence type="ECO:0000256" key="4">
    <source>
        <dbReference type="ARBA" id="ARBA00023054"/>
    </source>
</evidence>
<dbReference type="InterPro" id="IPR020837">
    <property type="entry name" value="Fibrinogen_CS"/>
</dbReference>
<dbReference type="GO" id="GO:0030246">
    <property type="term" value="F:carbohydrate binding"/>
    <property type="evidence" value="ECO:0007669"/>
    <property type="project" value="UniProtKB-ARBA"/>
</dbReference>
<dbReference type="EMBL" id="CAXKWB010065457">
    <property type="protein sequence ID" value="CAL4188917.1"/>
    <property type="molecule type" value="Genomic_DNA"/>
</dbReference>
<evidence type="ECO:0000256" key="1">
    <source>
        <dbReference type="ARBA" id="ARBA00004613"/>
    </source>
</evidence>
<name>A0AAV2SH79_MEGNR</name>
<accession>A0AAV2SH79</accession>
<dbReference type="PROSITE" id="PS00514">
    <property type="entry name" value="FIBRINOGEN_C_1"/>
    <property type="match status" value="1"/>
</dbReference>
<comment type="subcellular location">
    <subcellularLocation>
        <location evidence="1">Secreted</location>
    </subcellularLocation>
</comment>
<evidence type="ECO:0000256" key="2">
    <source>
        <dbReference type="ARBA" id="ARBA00022525"/>
    </source>
</evidence>
<evidence type="ECO:0000256" key="8">
    <source>
        <dbReference type="SAM" id="SignalP"/>
    </source>
</evidence>
<dbReference type="InterPro" id="IPR002181">
    <property type="entry name" value="Fibrinogen_a/b/g_C_dom"/>
</dbReference>
<reference evidence="10 11" key="1">
    <citation type="submission" date="2024-05" db="EMBL/GenBank/DDBJ databases">
        <authorList>
            <person name="Wallberg A."/>
        </authorList>
    </citation>
    <scope>NUCLEOTIDE SEQUENCE [LARGE SCALE GENOMIC DNA]</scope>
</reference>
<organism evidence="10 11">
    <name type="scientific">Meganyctiphanes norvegica</name>
    <name type="common">Northern krill</name>
    <name type="synonym">Thysanopoda norvegica</name>
    <dbReference type="NCBI Taxonomy" id="48144"/>
    <lineage>
        <taxon>Eukaryota</taxon>
        <taxon>Metazoa</taxon>
        <taxon>Ecdysozoa</taxon>
        <taxon>Arthropoda</taxon>
        <taxon>Crustacea</taxon>
        <taxon>Multicrustacea</taxon>
        <taxon>Malacostraca</taxon>
        <taxon>Eumalacostraca</taxon>
        <taxon>Eucarida</taxon>
        <taxon>Euphausiacea</taxon>
        <taxon>Euphausiidae</taxon>
        <taxon>Meganyctiphanes</taxon>
    </lineage>
</organism>
<comment type="caution">
    <text evidence="10">The sequence shown here is derived from an EMBL/GenBank/DDBJ whole genome shotgun (WGS) entry which is preliminary data.</text>
</comment>
<comment type="function">
    <text evidence="7">Lectin involved in innate immunity. Agglutinates all types of human erythrocytes, Gram-positive and Gram-negative bacteria. Has a stronger agglutinating activity towards Gram-negative bacteria than towards Gram-positive bacteria. Specifically recognizes acetyl group-containing substances on agglutinated cells. The hemagglutinating activity was inhibited by EDTA, acetyl group-containing mono- and disaccharides, N-acetyl derivatives of amino acids, other acetyl group-containing substances, propionamide and benzamide. Enhances the antimicrobial activity of big defensin against Gram-positive bacteria but not against Gram-negative bacteria.</text>
</comment>
<dbReference type="Pfam" id="PF00147">
    <property type="entry name" value="Fibrinogen_C"/>
    <property type="match status" value="1"/>
</dbReference>
<dbReference type="PANTHER" id="PTHR47221">
    <property type="entry name" value="FIBRINOGEN ALPHA CHAIN"/>
    <property type="match status" value="1"/>
</dbReference>
<dbReference type="AlphaFoldDB" id="A0AAV2SH79"/>
<dbReference type="InterPro" id="IPR014716">
    <property type="entry name" value="Fibrinogen_a/b/g_C_1"/>
</dbReference>
<dbReference type="SUPFAM" id="SSF56496">
    <property type="entry name" value="Fibrinogen C-terminal domain-like"/>
    <property type="match status" value="1"/>
</dbReference>
<keyword evidence="3 8" id="KW-0732">Signal</keyword>
<keyword evidence="11" id="KW-1185">Reference proteome</keyword>
<keyword evidence="2" id="KW-0964">Secreted</keyword>
<dbReference type="SMART" id="SM00186">
    <property type="entry name" value="FBG"/>
    <property type="match status" value="1"/>
</dbReference>
<dbReference type="InterPro" id="IPR037579">
    <property type="entry name" value="FIB_ANG-like"/>
</dbReference>
<feature type="signal peptide" evidence="8">
    <location>
        <begin position="1"/>
        <end position="20"/>
    </location>
</feature>
<evidence type="ECO:0000256" key="6">
    <source>
        <dbReference type="ARBA" id="ARBA00023180"/>
    </source>
</evidence>
<dbReference type="Proteomes" id="UP001497623">
    <property type="component" value="Unassembled WGS sequence"/>
</dbReference>
<evidence type="ECO:0000256" key="3">
    <source>
        <dbReference type="ARBA" id="ARBA00022729"/>
    </source>
</evidence>
<dbReference type="PROSITE" id="PS51406">
    <property type="entry name" value="FIBRINOGEN_C_2"/>
    <property type="match status" value="1"/>
</dbReference>
<evidence type="ECO:0000259" key="9">
    <source>
        <dbReference type="PROSITE" id="PS51406"/>
    </source>
</evidence>
<dbReference type="PANTHER" id="PTHR47221:SF6">
    <property type="entry name" value="FIBRINOGEN ALPHA CHAIN"/>
    <property type="match status" value="1"/>
</dbReference>
<dbReference type="CDD" id="cd00087">
    <property type="entry name" value="FReD"/>
    <property type="match status" value="1"/>
</dbReference>
<evidence type="ECO:0000256" key="7">
    <source>
        <dbReference type="ARBA" id="ARBA00053344"/>
    </source>
</evidence>
<dbReference type="Gene3D" id="3.90.215.10">
    <property type="entry name" value="Gamma Fibrinogen, chain A, domain 1"/>
    <property type="match status" value="1"/>
</dbReference>
<protein>
    <recommendedName>
        <fullName evidence="9">Fibrinogen C-terminal domain-containing protein</fullName>
    </recommendedName>
</protein>
<proteinExistence type="predicted"/>
<keyword evidence="6" id="KW-0325">Glycoprotein</keyword>
<feature type="chain" id="PRO_5043371283" description="Fibrinogen C-terminal domain-containing protein" evidence="8">
    <location>
        <begin position="21"/>
        <end position="251"/>
    </location>
</feature>